<dbReference type="STRING" id="134605.HMPREF3206_01542"/>
<comment type="caution">
    <text evidence="4">The sequence shown here is derived from an EMBL/GenBank/DDBJ whole genome shotgun (WGS) entry which is preliminary data.</text>
</comment>
<gene>
    <name evidence="4" type="ORF">HMPREF3206_01542</name>
</gene>
<evidence type="ECO:0000256" key="1">
    <source>
        <dbReference type="SAM" id="Coils"/>
    </source>
</evidence>
<dbReference type="PATRIC" id="fig|134605.3.peg.1521"/>
<evidence type="ECO:0000313" key="4">
    <source>
        <dbReference type="EMBL" id="KXA13084.1"/>
    </source>
</evidence>
<evidence type="ECO:0000313" key="5">
    <source>
        <dbReference type="Proteomes" id="UP000070617"/>
    </source>
</evidence>
<evidence type="ECO:0000256" key="2">
    <source>
        <dbReference type="SAM" id="Phobius"/>
    </source>
</evidence>
<feature type="transmembrane region" description="Helical" evidence="2">
    <location>
        <begin position="12"/>
        <end position="31"/>
    </location>
</feature>
<keyword evidence="2" id="KW-0472">Membrane</keyword>
<organism evidence="4 5">
    <name type="scientific">Fusobacterium equinum</name>
    <dbReference type="NCBI Taxonomy" id="134605"/>
    <lineage>
        <taxon>Bacteria</taxon>
        <taxon>Fusobacteriati</taxon>
        <taxon>Fusobacteriota</taxon>
        <taxon>Fusobacteriia</taxon>
        <taxon>Fusobacteriales</taxon>
        <taxon>Fusobacteriaceae</taxon>
        <taxon>Fusobacterium</taxon>
    </lineage>
</organism>
<feature type="domain" description="DUF374" evidence="3">
    <location>
        <begin position="69"/>
        <end position="130"/>
    </location>
</feature>
<keyword evidence="2" id="KW-1133">Transmembrane helix</keyword>
<accession>A0A133N9U9</accession>
<sequence>MEKTESSKKYRFYGLCLYYFIHLLNYTFSYIRIENTGEEKVNENIRPYIFCFWHEKLLSSSLAMRNLRRKVGLASPSKDGELIAVPLEKMGFDLVRGSSDKQSVSSLLSLLKFLKKGYAMGTPVDGPKGPPYKVKHGLLYLAQKSGIPIVPMGGAFSRKWVFSKTWDHFQVPKPFSKIFYVLGNPIYLNKDSNLEEIALFLEQEINNLNEKAERLVREGNYE</sequence>
<dbReference type="InterPro" id="IPR007172">
    <property type="entry name" value="DUF374"/>
</dbReference>
<keyword evidence="2" id="KW-0812">Transmembrane</keyword>
<dbReference type="CDD" id="cd07983">
    <property type="entry name" value="LPLAT_DUF374-like"/>
    <property type="match status" value="1"/>
</dbReference>
<name>A0A133N9U9_9FUSO</name>
<dbReference type="RefSeq" id="WP_060793859.1">
    <property type="nucleotide sequence ID" value="NZ_KQ956568.1"/>
</dbReference>
<dbReference type="EMBL" id="LRPX01000083">
    <property type="protein sequence ID" value="KXA13084.1"/>
    <property type="molecule type" value="Genomic_DNA"/>
</dbReference>
<keyword evidence="5" id="KW-1185">Reference proteome</keyword>
<proteinExistence type="predicted"/>
<dbReference type="Proteomes" id="UP000070617">
    <property type="component" value="Unassembled WGS sequence"/>
</dbReference>
<dbReference type="Pfam" id="PF04028">
    <property type="entry name" value="DUF374"/>
    <property type="match status" value="1"/>
</dbReference>
<reference evidence="5" key="1">
    <citation type="submission" date="2016-01" db="EMBL/GenBank/DDBJ databases">
        <authorList>
            <person name="Mitreva M."/>
            <person name="Pepin K.H."/>
            <person name="Mihindukulasuriya K.A."/>
            <person name="Fulton R."/>
            <person name="Fronick C."/>
            <person name="O'Laughlin M."/>
            <person name="Miner T."/>
            <person name="Herter B."/>
            <person name="Rosa B.A."/>
            <person name="Cordes M."/>
            <person name="Tomlinson C."/>
            <person name="Wollam A."/>
            <person name="Palsikar V.B."/>
            <person name="Mardis E.R."/>
            <person name="Wilson R.K."/>
        </authorList>
    </citation>
    <scope>NUCLEOTIDE SEQUENCE [LARGE SCALE GENOMIC DNA]</scope>
    <source>
        <strain evidence="5">CMW8396</strain>
    </source>
</reference>
<protein>
    <recommendedName>
        <fullName evidence="3">DUF374 domain-containing protein</fullName>
    </recommendedName>
</protein>
<feature type="coiled-coil region" evidence="1">
    <location>
        <begin position="191"/>
        <end position="218"/>
    </location>
</feature>
<evidence type="ECO:0000259" key="3">
    <source>
        <dbReference type="Pfam" id="PF04028"/>
    </source>
</evidence>
<dbReference type="AlphaFoldDB" id="A0A133N9U9"/>
<keyword evidence="1" id="KW-0175">Coiled coil</keyword>